<keyword evidence="11" id="KW-1185">Reference proteome</keyword>
<dbReference type="PANTHER" id="PTHR46513:SF13">
    <property type="entry name" value="EGF-LIKE DOMAIN-CONTAINING PROTEIN"/>
    <property type="match status" value="1"/>
</dbReference>
<dbReference type="PROSITE" id="PS51120">
    <property type="entry name" value="LDLRB"/>
    <property type="match status" value="6"/>
</dbReference>
<keyword evidence="10" id="KW-0675">Receptor</keyword>
<feature type="compositionally biased region" description="Basic and acidic residues" evidence="7">
    <location>
        <begin position="753"/>
        <end position="762"/>
    </location>
</feature>
<accession>A0A9Q1BHI9</accession>
<dbReference type="Pfam" id="PF00058">
    <property type="entry name" value="Ldl_recept_b"/>
    <property type="match status" value="5"/>
</dbReference>
<protein>
    <submittedName>
        <fullName evidence="10">Low-density lipoprotein receptor-related protein 4</fullName>
    </submittedName>
</protein>
<dbReference type="InterPro" id="IPR011042">
    <property type="entry name" value="6-blade_b-propeller_TolB-like"/>
</dbReference>
<organism evidence="10 11">
    <name type="scientific">Holothuria leucospilota</name>
    <name type="common">Black long sea cucumber</name>
    <name type="synonym">Mertensiothuria leucospilota</name>
    <dbReference type="NCBI Taxonomy" id="206669"/>
    <lineage>
        <taxon>Eukaryota</taxon>
        <taxon>Metazoa</taxon>
        <taxon>Echinodermata</taxon>
        <taxon>Eleutherozoa</taxon>
        <taxon>Echinozoa</taxon>
        <taxon>Holothuroidea</taxon>
        <taxon>Aspidochirotacea</taxon>
        <taxon>Aspidochirotida</taxon>
        <taxon>Holothuriidae</taxon>
        <taxon>Holothuria</taxon>
    </lineage>
</organism>
<feature type="compositionally biased region" description="Basic and acidic residues" evidence="7">
    <location>
        <begin position="903"/>
        <end position="914"/>
    </location>
</feature>
<keyword evidence="4" id="KW-1015">Disulfide bond</keyword>
<feature type="signal peptide" evidence="9">
    <location>
        <begin position="1"/>
        <end position="19"/>
    </location>
</feature>
<dbReference type="GO" id="GO:0060070">
    <property type="term" value="P:canonical Wnt signaling pathway"/>
    <property type="evidence" value="ECO:0007669"/>
    <property type="project" value="TreeGrafter"/>
</dbReference>
<keyword evidence="8" id="KW-0812">Transmembrane</keyword>
<dbReference type="InterPro" id="IPR000033">
    <property type="entry name" value="LDLR_classB_rpt"/>
</dbReference>
<dbReference type="GO" id="GO:0005886">
    <property type="term" value="C:plasma membrane"/>
    <property type="evidence" value="ECO:0007669"/>
    <property type="project" value="TreeGrafter"/>
</dbReference>
<keyword evidence="3" id="KW-0677">Repeat</keyword>
<keyword evidence="8" id="KW-1133">Transmembrane helix</keyword>
<dbReference type="Gene3D" id="2.120.10.30">
    <property type="entry name" value="TolB, C-terminal domain"/>
    <property type="match status" value="2"/>
</dbReference>
<comment type="caution">
    <text evidence="10">The sequence shown here is derived from an EMBL/GenBank/DDBJ whole genome shotgun (WGS) entry which is preliminary data.</text>
</comment>
<keyword evidence="5" id="KW-0325">Glycoprotein</keyword>
<dbReference type="Gene3D" id="2.10.25.10">
    <property type="entry name" value="Laminin"/>
    <property type="match status" value="1"/>
</dbReference>
<feature type="transmembrane region" description="Helical" evidence="8">
    <location>
        <begin position="638"/>
        <end position="663"/>
    </location>
</feature>
<evidence type="ECO:0000256" key="1">
    <source>
        <dbReference type="ARBA" id="ARBA00022536"/>
    </source>
</evidence>
<name>A0A9Q1BHI9_HOLLE</name>
<keyword evidence="2 9" id="KW-0732">Signal</keyword>
<feature type="region of interest" description="Disordered" evidence="7">
    <location>
        <begin position="877"/>
        <end position="932"/>
    </location>
</feature>
<evidence type="ECO:0000256" key="5">
    <source>
        <dbReference type="ARBA" id="ARBA00023180"/>
    </source>
</evidence>
<evidence type="ECO:0000256" key="8">
    <source>
        <dbReference type="SAM" id="Phobius"/>
    </source>
</evidence>
<dbReference type="SUPFAM" id="SSF63825">
    <property type="entry name" value="YWTD domain"/>
    <property type="match status" value="2"/>
</dbReference>
<feature type="repeat" description="LDL-receptor class B" evidence="6">
    <location>
        <begin position="434"/>
        <end position="476"/>
    </location>
</feature>
<dbReference type="EMBL" id="JAIZAY010000018">
    <property type="protein sequence ID" value="KAJ8024992.1"/>
    <property type="molecule type" value="Genomic_DNA"/>
</dbReference>
<proteinExistence type="predicted"/>
<reference evidence="10" key="1">
    <citation type="submission" date="2021-10" db="EMBL/GenBank/DDBJ databases">
        <title>Tropical sea cucumber genome reveals ecological adaptation and Cuvierian tubules defense mechanism.</title>
        <authorList>
            <person name="Chen T."/>
        </authorList>
    </citation>
    <scope>NUCLEOTIDE SEQUENCE</scope>
    <source>
        <strain evidence="10">Nanhai2018</strain>
        <tissue evidence="10">Muscle</tissue>
    </source>
</reference>
<dbReference type="SMART" id="SM00135">
    <property type="entry name" value="LY"/>
    <property type="match status" value="9"/>
</dbReference>
<dbReference type="GO" id="GO:0017147">
    <property type="term" value="F:Wnt-protein binding"/>
    <property type="evidence" value="ECO:0007669"/>
    <property type="project" value="TreeGrafter"/>
</dbReference>
<feature type="repeat" description="LDL-receptor class B" evidence="6">
    <location>
        <begin position="157"/>
        <end position="200"/>
    </location>
</feature>
<dbReference type="SUPFAM" id="SSF57196">
    <property type="entry name" value="EGF/Laminin"/>
    <property type="match status" value="1"/>
</dbReference>
<feature type="region of interest" description="Disordered" evidence="7">
    <location>
        <begin position="671"/>
        <end position="696"/>
    </location>
</feature>
<feature type="chain" id="PRO_5040168925" evidence="9">
    <location>
        <begin position="20"/>
        <end position="932"/>
    </location>
</feature>
<evidence type="ECO:0000256" key="7">
    <source>
        <dbReference type="SAM" id="MobiDB-lite"/>
    </source>
</evidence>
<evidence type="ECO:0000256" key="3">
    <source>
        <dbReference type="ARBA" id="ARBA00022737"/>
    </source>
</evidence>
<feature type="repeat" description="LDL-receptor class B" evidence="6">
    <location>
        <begin position="114"/>
        <end position="156"/>
    </location>
</feature>
<dbReference type="InterPro" id="IPR050778">
    <property type="entry name" value="Cueball_EGF_LRP_Nidogen"/>
</dbReference>
<feature type="region of interest" description="Disordered" evidence="7">
    <location>
        <begin position="728"/>
        <end position="762"/>
    </location>
</feature>
<dbReference type="Pfam" id="PF14670">
    <property type="entry name" value="FXa_inhibition"/>
    <property type="match status" value="1"/>
</dbReference>
<dbReference type="AlphaFoldDB" id="A0A9Q1BHI9"/>
<dbReference type="Proteomes" id="UP001152320">
    <property type="component" value="Chromosome 18"/>
</dbReference>
<evidence type="ECO:0000313" key="10">
    <source>
        <dbReference type="EMBL" id="KAJ8024992.1"/>
    </source>
</evidence>
<dbReference type="PANTHER" id="PTHR46513">
    <property type="entry name" value="VITELLOGENIN RECEPTOR-LIKE PROTEIN-RELATED-RELATED"/>
    <property type="match status" value="1"/>
</dbReference>
<dbReference type="FunFam" id="2.120.10.30:FF:000241">
    <property type="entry name" value="Low-density lipoprotein receptor-related protein 6"/>
    <property type="match status" value="1"/>
</dbReference>
<evidence type="ECO:0000313" key="11">
    <source>
        <dbReference type="Proteomes" id="UP001152320"/>
    </source>
</evidence>
<evidence type="ECO:0000256" key="2">
    <source>
        <dbReference type="ARBA" id="ARBA00022729"/>
    </source>
</evidence>
<keyword evidence="10" id="KW-0449">Lipoprotein</keyword>
<dbReference type="OrthoDB" id="9990982at2759"/>
<sequence>MYIWTTLICVFLEILRSYGVDSNLVEARQKEICIYQLDDSADNGFLSAPPNCFLRNLTFAAALAIDVRDKYYFYSDLGEKILYKVDLQQTTPRRDEILYGWGSIEGLAVDWMTDNIFWTDSALQHVAVSRYDGSHRHIIIYDDIGEPRGIALHPAKGYLFWSDISSSSRIERTDMTGQNRVILINFSLVRPNGLTVDSSLERLYFVDGGNDNIEYIDFNGLGRTLVQHENRGDFFDVAISGKFLFTTSFTSGIEVGALSTVSDPLQDTGPSSFMFRTITHEGYSFGLAIDDESAQPGTTASCGVFNGGCEQLCLPVDTSTFRCACGTGYTLNSDQRTCSSVILVEPFILVGDSSLNKIIQVDAHESYSSYSALPLDDTMNPLGIAYDPQENKIYWTDGALDQVSRSNLDGSEQEVIAFDNIEDPAGIAIDPVRRYIFWTDEGKDFIERASLDGSRREGYVTSGLDRPRGIAVNHINGDLFWTDWGASPKIERISEGRQNRVTLISTDLYRPNGIAVDPEADLLYWCDARGDSSRIELVKLDGSDRRILTDLSTSSHPFGLAINGNFLFYTDWNMNALLAIERFEDSPRALHFGPKVFMRMHGIASSYYVDPTSHSPASMLPPAAGSNGSQDDSSANELPIFIIAGGVAFFLVFICFTVALVFFRQKAKTRTRTRSQRLSRQPNIPIPPTPIANGAAAPIPAKRVDLPSDTPDPITGEHLYMDLDQLTTDEKDQPPPYSPPRPVHDPAFFDNPSMRRRDEPEEDFSKVHSYYNDRANVGRPNPRPDSIHDTYYIDPIGEGAASQYQSTIPSLPPTDYMEPSEVPVASSITYRSEKRQKPMHHIPSEYIKLKTVPNGGIGSSAPGPSEYMGLHMQVSEMPDIAPPAPPTAADDQYMDPLSTQDSQRVRRENERRSQIEANLRKSGFPLSGSYKR</sequence>
<dbReference type="GO" id="GO:0042813">
    <property type="term" value="F:Wnt receptor activity"/>
    <property type="evidence" value="ECO:0007669"/>
    <property type="project" value="TreeGrafter"/>
</dbReference>
<evidence type="ECO:0000256" key="9">
    <source>
        <dbReference type="SAM" id="SignalP"/>
    </source>
</evidence>
<evidence type="ECO:0000256" key="4">
    <source>
        <dbReference type="ARBA" id="ARBA00023157"/>
    </source>
</evidence>
<keyword evidence="8" id="KW-0472">Membrane</keyword>
<feature type="repeat" description="LDL-receptor class B" evidence="6">
    <location>
        <begin position="477"/>
        <end position="520"/>
    </location>
</feature>
<keyword evidence="1" id="KW-0245">EGF-like domain</keyword>
<gene>
    <name evidence="10" type="ORF">HOLleu_35069</name>
</gene>
<evidence type="ECO:0000256" key="6">
    <source>
        <dbReference type="PROSITE-ProRule" id="PRU00461"/>
    </source>
</evidence>
<feature type="repeat" description="LDL-receptor class B" evidence="6">
    <location>
        <begin position="521"/>
        <end position="566"/>
    </location>
</feature>
<dbReference type="FunFam" id="2.120.10.30:FF:000132">
    <property type="entry name" value="Uncharacterized protein"/>
    <property type="match status" value="1"/>
</dbReference>
<feature type="repeat" description="LDL-receptor class B" evidence="6">
    <location>
        <begin position="391"/>
        <end position="433"/>
    </location>
</feature>